<evidence type="ECO:0000313" key="3">
    <source>
        <dbReference type="Proteomes" id="UP000192738"/>
    </source>
</evidence>
<dbReference type="Gene3D" id="3.60.21.10">
    <property type="match status" value="1"/>
</dbReference>
<dbReference type="EMBL" id="FWXI01000002">
    <property type="protein sequence ID" value="SMC41454.1"/>
    <property type="molecule type" value="Genomic_DNA"/>
</dbReference>
<dbReference type="InterPro" id="IPR004843">
    <property type="entry name" value="Calcineurin-like_PHP"/>
</dbReference>
<dbReference type="RefSeq" id="WP_084574294.1">
    <property type="nucleotide sequence ID" value="NZ_CP155572.1"/>
</dbReference>
<protein>
    <submittedName>
        <fullName evidence="2">Calcineurin-like phosphoesterase</fullName>
    </submittedName>
</protein>
<accession>A0A1W1YZ87</accession>
<feature type="domain" description="Calcineurin-like phosphoesterase" evidence="1">
    <location>
        <begin position="2"/>
        <end position="209"/>
    </location>
</feature>
<dbReference type="OrthoDB" id="9787800at2"/>
<dbReference type="Pfam" id="PF00149">
    <property type="entry name" value="Metallophos"/>
    <property type="match status" value="1"/>
</dbReference>
<dbReference type="Proteomes" id="UP000192738">
    <property type="component" value="Unassembled WGS sequence"/>
</dbReference>
<name>A0A1W1YZ87_9FIRM</name>
<dbReference type="InterPro" id="IPR029052">
    <property type="entry name" value="Metallo-depent_PP-like"/>
</dbReference>
<dbReference type="AlphaFoldDB" id="A0A1W1YZ87"/>
<dbReference type="SUPFAM" id="SSF56300">
    <property type="entry name" value="Metallo-dependent phosphatases"/>
    <property type="match status" value="1"/>
</dbReference>
<evidence type="ECO:0000313" key="2">
    <source>
        <dbReference type="EMBL" id="SMC41454.1"/>
    </source>
</evidence>
<keyword evidence="3" id="KW-1185">Reference proteome</keyword>
<dbReference type="GO" id="GO:0016787">
    <property type="term" value="F:hydrolase activity"/>
    <property type="evidence" value="ECO:0007669"/>
    <property type="project" value="InterPro"/>
</dbReference>
<reference evidence="2 3" key="1">
    <citation type="submission" date="2017-04" db="EMBL/GenBank/DDBJ databases">
        <authorList>
            <person name="Afonso C.L."/>
            <person name="Miller P.J."/>
            <person name="Scott M.A."/>
            <person name="Spackman E."/>
            <person name="Goraichik I."/>
            <person name="Dimitrov K.M."/>
            <person name="Suarez D.L."/>
            <person name="Swayne D.E."/>
        </authorList>
    </citation>
    <scope>NUCLEOTIDE SEQUENCE [LARGE SCALE GENOMIC DNA]</scope>
    <source>
        <strain evidence="2 3">DSM 5090</strain>
    </source>
</reference>
<sequence length="372" mass="44164">MIYITGDLHGDIDKAKLTTKYFPVQRELTKNDYVIIAGDFGCIWSGGKQDEWLLDWLESKNFTTLFVDGNHENFDLLNQFPITEWNGGKTHQIRPFIFHLMRGQVFTIEGKKIFTFGGAESVDKQFRKEFISWWREEVPNQHEFEEGIKNLEKHDMTVDYVITHTAPKDIIGQLDSFFGDRINDSTSEMLNYFMKSIRFKHWFFGHFHTNKTIGKFTVLNNRLVVLQEEVIMSKDPEPRDWKIEKYRSKFKVAYPNIKQPTYEEVGALIDRWDREGRHITYPLAGLNWNELEWQKEYKRKKEFKILAEKIINHQAHGEEIFMACGSGEKCPKSDNCKCWKLYQYMLENEILGHTCMLYKPENCEEFRPYGDK</sequence>
<gene>
    <name evidence="2" type="ORF">SAMN04488500_102323</name>
</gene>
<evidence type="ECO:0000259" key="1">
    <source>
        <dbReference type="Pfam" id="PF00149"/>
    </source>
</evidence>
<proteinExistence type="predicted"/>
<organism evidence="2 3">
    <name type="scientific">Sporomusa malonica</name>
    <dbReference type="NCBI Taxonomy" id="112901"/>
    <lineage>
        <taxon>Bacteria</taxon>
        <taxon>Bacillati</taxon>
        <taxon>Bacillota</taxon>
        <taxon>Negativicutes</taxon>
        <taxon>Selenomonadales</taxon>
        <taxon>Sporomusaceae</taxon>
        <taxon>Sporomusa</taxon>
    </lineage>
</organism>
<dbReference type="STRING" id="112901.SAMN04488500_102323"/>
<dbReference type="CDD" id="cd00838">
    <property type="entry name" value="MPP_superfamily"/>
    <property type="match status" value="1"/>
</dbReference>